<keyword evidence="1" id="KW-1133">Transmembrane helix</keyword>
<gene>
    <name evidence="3" type="ORF">IW967_02190</name>
</gene>
<feature type="transmembrane region" description="Helical" evidence="1">
    <location>
        <begin position="6"/>
        <end position="26"/>
    </location>
</feature>
<keyword evidence="4" id="KW-1185">Reference proteome</keyword>
<dbReference type="RefSeq" id="WP_067851461.1">
    <property type="nucleotide sequence ID" value="NZ_JADPKZ010000024.1"/>
</dbReference>
<evidence type="ECO:0000313" key="4">
    <source>
        <dbReference type="Proteomes" id="UP000642910"/>
    </source>
</evidence>
<feature type="domain" description="Regulatory protein YycH-like" evidence="2">
    <location>
        <begin position="135"/>
        <end position="268"/>
    </location>
</feature>
<organism evidence="3 4">
    <name type="scientific">Alicyclobacillus mali</name>
    <name type="common">ex Roth et al. 2021</name>
    <dbReference type="NCBI Taxonomy" id="1123961"/>
    <lineage>
        <taxon>Bacteria</taxon>
        <taxon>Bacillati</taxon>
        <taxon>Bacillota</taxon>
        <taxon>Bacilli</taxon>
        <taxon>Bacillales</taxon>
        <taxon>Alicyclobacillaceae</taxon>
        <taxon>Alicyclobacillus</taxon>
    </lineage>
</organism>
<evidence type="ECO:0000313" key="3">
    <source>
        <dbReference type="EMBL" id="MBF8376687.1"/>
    </source>
</evidence>
<evidence type="ECO:0000256" key="1">
    <source>
        <dbReference type="SAM" id="Phobius"/>
    </source>
</evidence>
<reference evidence="3 4" key="1">
    <citation type="submission" date="2020-11" db="EMBL/GenBank/DDBJ databases">
        <title>Genomic insight of Alicyclobacillus mali FL 18 reveals a new arsenic-resistant strain, with potential in environmental biotechnology.</title>
        <authorList>
            <person name="Fiorentino G."/>
            <person name="Gallo G."/>
            <person name="Aulitto M."/>
        </authorList>
    </citation>
    <scope>NUCLEOTIDE SEQUENCE [LARGE SCALE GENOMIC DNA]</scope>
    <source>
        <strain evidence="3 4">FL 18</strain>
    </source>
</reference>
<keyword evidence="1" id="KW-0472">Membrane</keyword>
<protein>
    <submittedName>
        <fullName evidence="3">Two-component system regulatory protein YycI</fullName>
    </submittedName>
</protein>
<comment type="caution">
    <text evidence="3">The sequence shown here is derived from an EMBL/GenBank/DDBJ whole genome shotgun (WGS) entry which is preliminary data.</text>
</comment>
<proteinExistence type="predicted"/>
<dbReference type="Gene3D" id="2.40.128.690">
    <property type="entry name" value="YycH protein, domain 3-like"/>
    <property type="match status" value="1"/>
</dbReference>
<dbReference type="Pfam" id="PF09648">
    <property type="entry name" value="YycI"/>
    <property type="match status" value="1"/>
</dbReference>
<evidence type="ECO:0000259" key="2">
    <source>
        <dbReference type="Pfam" id="PF09648"/>
    </source>
</evidence>
<dbReference type="Proteomes" id="UP000642910">
    <property type="component" value="Unassembled WGS sequence"/>
</dbReference>
<keyword evidence="1" id="KW-0812">Transmembrane</keyword>
<sequence length="278" mass="29921">MNWEVAKSWLIALFALLDVILGWLLYESRQLSSGYAESPADALANTKTLLANQGFSLATSVPSGQPSLVTFQADFANPRWSALEQAAFPGAKGKAQIAGGTLTTSEGQLAVTGQGTWAVQYQPPLQLPPNRGPLAYVFRGADYAPDPTTSDPVHGVYFEVVNGYPVFDADLITVEQKGQLMGYTQTYIDHVQANSSPKPVISALDALDSFAEAVDKTGSGQVNSVVKVDLGYARKIQVASGSQAILHSYWFPVWRIVTTAGVYFVNAFTGEVEMQNAY</sequence>
<dbReference type="EMBL" id="JADPKZ010000024">
    <property type="protein sequence ID" value="MBF8376687.1"/>
    <property type="molecule type" value="Genomic_DNA"/>
</dbReference>
<accession>A0ABS0F072</accession>
<name>A0ABS0F072_9BACL</name>
<dbReference type="InterPro" id="IPR018604">
    <property type="entry name" value="YycI-like"/>
</dbReference>